<dbReference type="PANTHER" id="PTHR30093:SF2">
    <property type="entry name" value="TYPE II SECRETION SYSTEM PROTEIN H"/>
    <property type="match status" value="1"/>
</dbReference>
<sequence length="241" mass="26483">MRRFFTLIELLVVIAIIAILAAMLLPALSAARERARSAGCLNCLKQIGLAHVAYAQDFRDYYIPSRTPSITYNGSQGYRDWFSMLGPYDAYSPCDYGVLIRVYNSNPANLTNTYPIYCPSAADMKGLSYSTYFLNVWLHGDLTATNRPARTVGLLINPMRAISTLDSCKANPNVTYPYNNGTALDGSIYLTGERHGKTFNLNYADGHAETRSLTFLNDGSNGQNMLQKGIVSSTAIDATAD</sequence>
<proteinExistence type="predicted"/>
<protein>
    <recommendedName>
        <fullName evidence="1">DUF1559 domain-containing protein</fullName>
    </recommendedName>
</protein>
<name>A0A645AR37_9ZZZZ</name>
<dbReference type="NCBIfam" id="TIGR02532">
    <property type="entry name" value="IV_pilin_GFxxxE"/>
    <property type="match status" value="1"/>
</dbReference>
<dbReference type="Gene3D" id="3.30.700.10">
    <property type="entry name" value="Glycoprotein, Type 4 Pilin"/>
    <property type="match status" value="1"/>
</dbReference>
<dbReference type="SUPFAM" id="SSF54523">
    <property type="entry name" value="Pili subunits"/>
    <property type="match status" value="1"/>
</dbReference>
<evidence type="ECO:0000259" key="1">
    <source>
        <dbReference type="Pfam" id="PF07596"/>
    </source>
</evidence>
<accession>A0A645AR37</accession>
<gene>
    <name evidence="2" type="ORF">SDC9_102171</name>
</gene>
<feature type="domain" description="DUF1559" evidence="1">
    <location>
        <begin position="30"/>
        <end position="61"/>
    </location>
</feature>
<dbReference type="InterPro" id="IPR045584">
    <property type="entry name" value="Pilin-like"/>
</dbReference>
<comment type="caution">
    <text evidence="2">The sequence shown here is derived from an EMBL/GenBank/DDBJ whole genome shotgun (WGS) entry which is preliminary data.</text>
</comment>
<dbReference type="InterPro" id="IPR011453">
    <property type="entry name" value="DUF1559"/>
</dbReference>
<evidence type="ECO:0000313" key="2">
    <source>
        <dbReference type="EMBL" id="MPM55376.1"/>
    </source>
</evidence>
<dbReference type="AlphaFoldDB" id="A0A645AR37"/>
<organism evidence="2">
    <name type="scientific">bioreactor metagenome</name>
    <dbReference type="NCBI Taxonomy" id="1076179"/>
    <lineage>
        <taxon>unclassified sequences</taxon>
        <taxon>metagenomes</taxon>
        <taxon>ecological metagenomes</taxon>
    </lineage>
</organism>
<dbReference type="Pfam" id="PF07596">
    <property type="entry name" value="SBP_bac_10"/>
    <property type="match status" value="1"/>
</dbReference>
<reference evidence="2" key="1">
    <citation type="submission" date="2019-08" db="EMBL/GenBank/DDBJ databases">
        <authorList>
            <person name="Kucharzyk K."/>
            <person name="Murdoch R.W."/>
            <person name="Higgins S."/>
            <person name="Loffler F."/>
        </authorList>
    </citation>
    <scope>NUCLEOTIDE SEQUENCE</scope>
</reference>
<dbReference type="InterPro" id="IPR012902">
    <property type="entry name" value="N_methyl_site"/>
</dbReference>
<dbReference type="PANTHER" id="PTHR30093">
    <property type="entry name" value="GENERAL SECRETION PATHWAY PROTEIN G"/>
    <property type="match status" value="1"/>
</dbReference>
<dbReference type="EMBL" id="VSSQ01015246">
    <property type="protein sequence ID" value="MPM55376.1"/>
    <property type="molecule type" value="Genomic_DNA"/>
</dbReference>